<reference evidence="2" key="1">
    <citation type="submission" date="2017-08" db="EMBL/GenBank/DDBJ databases">
        <title>A dynamic microbial community with high functional redundancy inhabits the cold, oxic subseafloor aquifer.</title>
        <authorList>
            <person name="Tully B.J."/>
            <person name="Wheat C.G."/>
            <person name="Glazer B.T."/>
            <person name="Huber J.A."/>
        </authorList>
    </citation>
    <scope>NUCLEOTIDE SEQUENCE [LARGE SCALE GENOMIC DNA]</scope>
</reference>
<dbReference type="CDD" id="cd02440">
    <property type="entry name" value="AdoMet_MTases"/>
    <property type="match status" value="1"/>
</dbReference>
<evidence type="ECO:0000313" key="1">
    <source>
        <dbReference type="EMBL" id="PCJ43675.1"/>
    </source>
</evidence>
<organism evidence="1 2">
    <name type="scientific">SAR86 cluster bacterium</name>
    <dbReference type="NCBI Taxonomy" id="2030880"/>
    <lineage>
        <taxon>Bacteria</taxon>
        <taxon>Pseudomonadati</taxon>
        <taxon>Pseudomonadota</taxon>
        <taxon>Gammaproteobacteria</taxon>
        <taxon>SAR86 cluster</taxon>
    </lineage>
</organism>
<dbReference type="EMBL" id="NVWI01000001">
    <property type="protein sequence ID" value="PCJ43675.1"/>
    <property type="molecule type" value="Genomic_DNA"/>
</dbReference>
<dbReference type="InterPro" id="IPR029063">
    <property type="entry name" value="SAM-dependent_MTases_sf"/>
</dbReference>
<gene>
    <name evidence="1" type="primary">metW</name>
    <name evidence="1" type="ORF">COA71_02040</name>
</gene>
<dbReference type="AlphaFoldDB" id="A0A2A5CJH6"/>
<dbReference type="Proteomes" id="UP000228987">
    <property type="component" value="Unassembled WGS sequence"/>
</dbReference>
<comment type="caution">
    <text evidence="1">The sequence shown here is derived from an EMBL/GenBank/DDBJ whole genome shotgun (WGS) entry which is preliminary data.</text>
</comment>
<evidence type="ECO:0000313" key="2">
    <source>
        <dbReference type="Proteomes" id="UP000228987"/>
    </source>
</evidence>
<dbReference type="Pfam" id="PF07021">
    <property type="entry name" value="MetW"/>
    <property type="match status" value="1"/>
</dbReference>
<sequence length="196" mass="22557">MRADLSIIKDWIEPHSRVLDLGCGDGSFLALLKQEKQIFDCGLDLNPENINKCLLAGVNVIEQNLDKGLANFSDNSFDTVLLTQTLQAVQKPDLLVEEMLRIGKKCIITFPNFAYWRYRFYLISKGRMPVSKSIPFEWYDTPNIHFCTIKDFDALCNERNIKVLNRAVVDDKHRNSALMNINPNFFGINAIYHITR</sequence>
<dbReference type="Gene3D" id="3.40.50.150">
    <property type="entry name" value="Vaccinia Virus protein VP39"/>
    <property type="match status" value="1"/>
</dbReference>
<name>A0A2A5CJH6_9GAMM</name>
<dbReference type="InterPro" id="IPR010743">
    <property type="entry name" value="Methionine_synth_MetW"/>
</dbReference>
<dbReference type="NCBIfam" id="TIGR02081">
    <property type="entry name" value="metW"/>
    <property type="match status" value="1"/>
</dbReference>
<accession>A0A2A5CJH6</accession>
<proteinExistence type="predicted"/>
<dbReference type="SUPFAM" id="SSF53335">
    <property type="entry name" value="S-adenosyl-L-methionine-dependent methyltransferases"/>
    <property type="match status" value="1"/>
</dbReference>
<protein>
    <submittedName>
        <fullName evidence="1">Methionine biosynthesis protein MetW</fullName>
    </submittedName>
</protein>